<reference evidence="1 2" key="1">
    <citation type="submission" date="2024-02" db="EMBL/GenBank/DDBJ databases">
        <title>A novel Wenzhouxiangellaceae bacterium, isolated from coastal sediments.</title>
        <authorList>
            <person name="Du Z.-J."/>
            <person name="Ye Y.-Q."/>
            <person name="Zhang X.-Y."/>
        </authorList>
    </citation>
    <scope>NUCLEOTIDE SEQUENCE [LARGE SCALE GENOMIC DNA]</scope>
    <source>
        <strain evidence="1 2">CH-27</strain>
    </source>
</reference>
<dbReference type="AlphaFoldDB" id="A0AAW9RHH8"/>
<protein>
    <submittedName>
        <fullName evidence="1">Uncharacterized protein</fullName>
    </submittedName>
</protein>
<dbReference type="EMBL" id="JAZHOG010000003">
    <property type="protein sequence ID" value="MEJ8567111.1"/>
    <property type="molecule type" value="Genomic_DNA"/>
</dbReference>
<evidence type="ECO:0000313" key="2">
    <source>
        <dbReference type="Proteomes" id="UP001359886"/>
    </source>
</evidence>
<gene>
    <name evidence="1" type="ORF">V3330_05690</name>
</gene>
<name>A0AAW9RHH8_9GAMM</name>
<proteinExistence type="predicted"/>
<evidence type="ECO:0000313" key="1">
    <source>
        <dbReference type="EMBL" id="MEJ8567111.1"/>
    </source>
</evidence>
<organism evidence="1 2">
    <name type="scientific">Elongatibacter sediminis</name>
    <dbReference type="NCBI Taxonomy" id="3119006"/>
    <lineage>
        <taxon>Bacteria</taxon>
        <taxon>Pseudomonadati</taxon>
        <taxon>Pseudomonadota</taxon>
        <taxon>Gammaproteobacteria</taxon>
        <taxon>Chromatiales</taxon>
        <taxon>Wenzhouxiangellaceae</taxon>
        <taxon>Elongatibacter</taxon>
    </lineage>
</organism>
<keyword evidence="2" id="KW-1185">Reference proteome</keyword>
<dbReference type="Proteomes" id="UP001359886">
    <property type="component" value="Unassembled WGS sequence"/>
</dbReference>
<dbReference type="RefSeq" id="WP_354694428.1">
    <property type="nucleotide sequence ID" value="NZ_JAZHOG010000003.1"/>
</dbReference>
<sequence length="389" mass="42311">MPDLACYRILVAIETDATRYHGAGAKAPSLLAAGDVDQLLAHLATDLTTILPAAESAGLAVSGALLDQTQILRPGYPAFQALERILHDRGAGDPRARLGAPARDGRIEPAALHPDPEIPPGILQLLPIIVSGRKDEIARLGEEMEHRFLEKGQLSPHTARWLEGAFDIATRHARFMTLTDLNAMFRLQLEHFGFLPLWELIDAALAGREEPLEVRTDGGQAYTWRDGVVTTEYQTFDHWAKTGPGSQVESARGKLAGGYAEWTRQLRQYLTTLSAHAIPVRFVLPGPNPAPVAGTYLTEDSSRPPPPHSATVTEHSFSDLGTVCVTVVRDGRQCNHYPLQASGLNHIHEDIRAEGLEGAVAYPGSILYDAASRMLIPDRDEPTARSTTT</sequence>
<accession>A0AAW9RHH8</accession>
<comment type="caution">
    <text evidence="1">The sequence shown here is derived from an EMBL/GenBank/DDBJ whole genome shotgun (WGS) entry which is preliminary data.</text>
</comment>